<dbReference type="EMBL" id="WVUK01000053">
    <property type="protein sequence ID" value="KAF7494371.1"/>
    <property type="molecule type" value="Genomic_DNA"/>
</dbReference>
<name>A0A834VEY6_SARSC</name>
<reference evidence="4" key="1">
    <citation type="journal article" date="2020" name="PLoS Negl. Trop. Dis.">
        <title>High-quality nuclear genome for Sarcoptes scabiei-A critical resource for a neglected parasite.</title>
        <authorList>
            <person name="Korhonen P.K."/>
            <person name="Gasser R.B."/>
            <person name="Ma G."/>
            <person name="Wang T."/>
            <person name="Stroehlein A.J."/>
            <person name="Young N.D."/>
            <person name="Ang C.S."/>
            <person name="Fernando D.D."/>
            <person name="Lu H.C."/>
            <person name="Taylor S."/>
            <person name="Reynolds S.L."/>
            <person name="Mofiz E."/>
            <person name="Najaraj S.H."/>
            <person name="Gowda H."/>
            <person name="Madugundu A."/>
            <person name="Renuse S."/>
            <person name="Holt D."/>
            <person name="Pandey A."/>
            <person name="Papenfuss A.T."/>
            <person name="Fischer K."/>
        </authorList>
    </citation>
    <scope>NUCLEOTIDE SEQUENCE [LARGE SCALE GENOMIC DNA]</scope>
</reference>
<dbReference type="AlphaFoldDB" id="A0A834VEY6"/>
<keyword evidence="4" id="KW-1185">Reference proteome</keyword>
<evidence type="ECO:0000256" key="1">
    <source>
        <dbReference type="SAM" id="SignalP"/>
    </source>
</evidence>
<keyword evidence="1" id="KW-0732">Signal</keyword>
<dbReference type="Proteomes" id="UP000070412">
    <property type="component" value="Unassembled WGS sequence"/>
</dbReference>
<proteinExistence type="predicted"/>
<gene>
    <name evidence="2" type="ORF">SSS_5844</name>
</gene>
<organism evidence="2">
    <name type="scientific">Sarcoptes scabiei</name>
    <name type="common">Itch mite</name>
    <name type="synonym">Acarus scabiei</name>
    <dbReference type="NCBI Taxonomy" id="52283"/>
    <lineage>
        <taxon>Eukaryota</taxon>
        <taxon>Metazoa</taxon>
        <taxon>Ecdysozoa</taxon>
        <taxon>Arthropoda</taxon>
        <taxon>Chelicerata</taxon>
        <taxon>Arachnida</taxon>
        <taxon>Acari</taxon>
        <taxon>Acariformes</taxon>
        <taxon>Sarcoptiformes</taxon>
        <taxon>Astigmata</taxon>
        <taxon>Psoroptidia</taxon>
        <taxon>Sarcoptoidea</taxon>
        <taxon>Sarcoptidae</taxon>
        <taxon>Sarcoptinae</taxon>
        <taxon>Sarcoptes</taxon>
    </lineage>
</organism>
<reference evidence="3" key="3">
    <citation type="submission" date="2022-06" db="UniProtKB">
        <authorList>
            <consortium name="EnsemblMetazoa"/>
        </authorList>
    </citation>
    <scope>IDENTIFICATION</scope>
</reference>
<dbReference type="EnsemblMetazoa" id="SSS_5844s_mrna">
    <property type="protein sequence ID" value="KAF7494371.1"/>
    <property type="gene ID" value="SSS_5844"/>
</dbReference>
<feature type="chain" id="PRO_5038316226" evidence="1">
    <location>
        <begin position="22"/>
        <end position="243"/>
    </location>
</feature>
<sequence length="243" mass="28986">MFCLRLLTILFLLMMLGQIESEASPIVAIQDALNRISEMAKQKDYQNFDYLDTINHKEIRSRRERYRYHLTNYEEYFDNGSQSQNKSISNRNNHFGSQTDYGWLLYDLDERAHLKDKFLFGSSMFEENPIDLSYGSQSNLSESTRNDGIESRKELGWKRLNIWERIWKRIHEKRRKQNEEIDTKKNVNDEDLDRNDMFARYDKLMIPNRLSEEQLKRLESNGISIPLPIIGCNPSNPIYEIQQ</sequence>
<evidence type="ECO:0000313" key="2">
    <source>
        <dbReference type="EMBL" id="KAF7494371.1"/>
    </source>
</evidence>
<evidence type="ECO:0000313" key="4">
    <source>
        <dbReference type="Proteomes" id="UP000070412"/>
    </source>
</evidence>
<accession>A0A834VEY6</accession>
<reference evidence="2" key="2">
    <citation type="submission" date="2020-01" db="EMBL/GenBank/DDBJ databases">
        <authorList>
            <person name="Korhonen P.K.K."/>
            <person name="Guangxu M.G."/>
            <person name="Wang T.W."/>
            <person name="Stroehlein A.J.S."/>
            <person name="Young N.D."/>
            <person name="Ang C.-S.A."/>
            <person name="Fernando D.W.F."/>
            <person name="Lu H.L."/>
            <person name="Taylor S.T."/>
            <person name="Ehtesham M.E.M."/>
            <person name="Najaraj S.H.N."/>
            <person name="Harsha G.H.G."/>
            <person name="Madugundu A.M."/>
            <person name="Renuse S.R."/>
            <person name="Holt D.H."/>
            <person name="Pandey A.P."/>
            <person name="Papenfuss A.P."/>
            <person name="Gasser R.B.G."/>
            <person name="Fischer K.F."/>
        </authorList>
    </citation>
    <scope>NUCLEOTIDE SEQUENCE</scope>
    <source>
        <strain evidence="2">SSS_KF_BRIS2020</strain>
    </source>
</reference>
<feature type="signal peptide" evidence="1">
    <location>
        <begin position="1"/>
        <end position="21"/>
    </location>
</feature>
<protein>
    <submittedName>
        <fullName evidence="2 3">Uncharacterized protein</fullName>
    </submittedName>
</protein>
<evidence type="ECO:0000313" key="3">
    <source>
        <dbReference type="EnsemblMetazoa" id="KAF7494371.1"/>
    </source>
</evidence>